<comment type="caution">
    <text evidence="3">The sequence shown here is derived from an EMBL/GenBank/DDBJ whole genome shotgun (WGS) entry which is preliminary data.</text>
</comment>
<organism evidence="3 4">
    <name type="scientific">Haematobacter genomosp. 1</name>
    <dbReference type="NCBI Taxonomy" id="366618"/>
    <lineage>
        <taxon>Bacteria</taxon>
        <taxon>Pseudomonadati</taxon>
        <taxon>Pseudomonadota</taxon>
        <taxon>Alphaproteobacteria</taxon>
        <taxon>Rhodobacterales</taxon>
        <taxon>Paracoccaceae</taxon>
        <taxon>Haematobacter</taxon>
    </lineage>
</organism>
<protein>
    <submittedName>
        <fullName evidence="3">Uncharacterized protein</fullName>
    </submittedName>
</protein>
<gene>
    <name evidence="3" type="ORF">CDV49_14950</name>
</gene>
<keyword evidence="1" id="KW-0802">TPR repeat</keyword>
<dbReference type="AlphaFoldDB" id="A0A212A939"/>
<feature type="chain" id="PRO_5013210813" evidence="2">
    <location>
        <begin position="18"/>
        <end position="185"/>
    </location>
</feature>
<accession>A0A212A939</accession>
<keyword evidence="2" id="KW-0732">Signal</keyword>
<dbReference type="Gene3D" id="1.25.40.10">
    <property type="entry name" value="Tetratricopeptide repeat domain"/>
    <property type="match status" value="1"/>
</dbReference>
<dbReference type="InterPro" id="IPR011990">
    <property type="entry name" value="TPR-like_helical_dom_sf"/>
</dbReference>
<evidence type="ECO:0000313" key="4">
    <source>
        <dbReference type="Proteomes" id="UP000196878"/>
    </source>
</evidence>
<dbReference type="Proteomes" id="UP000196878">
    <property type="component" value="Unassembled WGS sequence"/>
</dbReference>
<dbReference type="PROSITE" id="PS50005">
    <property type="entry name" value="TPR"/>
    <property type="match status" value="1"/>
</dbReference>
<evidence type="ECO:0000313" key="3">
    <source>
        <dbReference type="EMBL" id="OWJ76424.1"/>
    </source>
</evidence>
<keyword evidence="4" id="KW-1185">Reference proteome</keyword>
<evidence type="ECO:0000256" key="2">
    <source>
        <dbReference type="SAM" id="SignalP"/>
    </source>
</evidence>
<sequence>MVSILSKLNPFVTAAFAAVIAFPLHAEETVEQRLLRELKDPQNTAWQRTESDLQREWSRSGSASMDLLLQRGRDAMETGDTQEAIEHLTALTDHAPDFAEGWNALASAYFQAGKFGPAVDDIRRTLALNPNHYGALSGLGMILEDMGYDASARDAYRAAQAIHPHQPDIEKAVERLDREMSGQAL</sequence>
<proteinExistence type="predicted"/>
<dbReference type="SUPFAM" id="SSF48452">
    <property type="entry name" value="TPR-like"/>
    <property type="match status" value="1"/>
</dbReference>
<reference evidence="3 4" key="1">
    <citation type="submission" date="2016-12" db="EMBL/GenBank/DDBJ databases">
        <title>Comparison of Traditional DNA-DNA Hybridization with In Silico Genomic Analysis.</title>
        <authorList>
            <person name="Nicholson A.C."/>
            <person name="Humrighouse B.W."/>
            <person name="Graziano J."/>
            <person name="Lasker B."/>
            <person name="Whitney A.M."/>
            <person name="Mcquiston J.R."/>
        </authorList>
    </citation>
    <scope>NUCLEOTIDE SEQUENCE [LARGE SCALE GENOMIC DNA]</scope>
    <source>
        <strain evidence="3 4">H2240</strain>
    </source>
</reference>
<name>A0A212A939_9RHOB</name>
<dbReference type="EMBL" id="NIPW01000028">
    <property type="protein sequence ID" value="OWJ76424.1"/>
    <property type="molecule type" value="Genomic_DNA"/>
</dbReference>
<evidence type="ECO:0000256" key="1">
    <source>
        <dbReference type="PROSITE-ProRule" id="PRU00339"/>
    </source>
</evidence>
<dbReference type="SMART" id="SM00028">
    <property type="entry name" value="TPR"/>
    <property type="match status" value="3"/>
</dbReference>
<dbReference type="Pfam" id="PF13432">
    <property type="entry name" value="TPR_16"/>
    <property type="match status" value="1"/>
</dbReference>
<dbReference type="OrthoDB" id="9815010at2"/>
<feature type="repeat" description="TPR" evidence="1">
    <location>
        <begin position="99"/>
        <end position="132"/>
    </location>
</feature>
<dbReference type="InterPro" id="IPR019734">
    <property type="entry name" value="TPR_rpt"/>
</dbReference>
<feature type="signal peptide" evidence="2">
    <location>
        <begin position="1"/>
        <end position="17"/>
    </location>
</feature>